<keyword evidence="9" id="KW-0804">Transcription</keyword>
<reference evidence="15" key="1">
    <citation type="journal article" date="2023" name="G3 (Bethesda)">
        <title>A reference genome for the long-term kleptoplast-retaining sea slug Elysia crispata morphotype clarki.</title>
        <authorList>
            <person name="Eastman K.E."/>
            <person name="Pendleton A.L."/>
            <person name="Shaikh M.A."/>
            <person name="Suttiyut T."/>
            <person name="Ogas R."/>
            <person name="Tomko P."/>
            <person name="Gavelis G."/>
            <person name="Widhalm J.R."/>
            <person name="Wisecaver J.H."/>
        </authorList>
    </citation>
    <scope>NUCLEOTIDE SEQUENCE</scope>
    <source>
        <strain evidence="15">ECLA1</strain>
    </source>
</reference>
<feature type="domain" description="C2H2-type" evidence="14">
    <location>
        <begin position="528"/>
        <end position="555"/>
    </location>
</feature>
<dbReference type="InterPro" id="IPR036236">
    <property type="entry name" value="Znf_C2H2_sf"/>
</dbReference>
<keyword evidence="7" id="KW-0805">Transcription regulation</keyword>
<dbReference type="FunFam" id="3.30.160.60:FF:000145">
    <property type="entry name" value="Zinc finger protein 574"/>
    <property type="match status" value="1"/>
</dbReference>
<evidence type="ECO:0000256" key="8">
    <source>
        <dbReference type="ARBA" id="ARBA00023125"/>
    </source>
</evidence>
<accession>A0AAE1E946</accession>
<dbReference type="Pfam" id="PF00096">
    <property type="entry name" value="zf-C2H2"/>
    <property type="match status" value="12"/>
</dbReference>
<dbReference type="FunFam" id="3.30.160.60:FF:000446">
    <property type="entry name" value="Zinc finger protein"/>
    <property type="match status" value="1"/>
</dbReference>
<feature type="compositionally biased region" description="Basic and acidic residues" evidence="13">
    <location>
        <begin position="609"/>
        <end position="624"/>
    </location>
</feature>
<evidence type="ECO:0000256" key="4">
    <source>
        <dbReference type="ARBA" id="ARBA00022737"/>
    </source>
</evidence>
<feature type="domain" description="C2H2-type" evidence="14">
    <location>
        <begin position="1345"/>
        <end position="1372"/>
    </location>
</feature>
<evidence type="ECO:0000256" key="10">
    <source>
        <dbReference type="ARBA" id="ARBA00023242"/>
    </source>
</evidence>
<comment type="similarity">
    <text evidence="2">Belongs to the krueppel C2H2-type zinc-finger protein family.</text>
</comment>
<dbReference type="GO" id="GO:0008270">
    <property type="term" value="F:zinc ion binding"/>
    <property type="evidence" value="ECO:0007669"/>
    <property type="project" value="UniProtKB-KW"/>
</dbReference>
<dbReference type="FunFam" id="3.30.160.60:FF:002343">
    <property type="entry name" value="Zinc finger protein 33A"/>
    <property type="match status" value="2"/>
</dbReference>
<evidence type="ECO:0000256" key="2">
    <source>
        <dbReference type="ARBA" id="ARBA00006991"/>
    </source>
</evidence>
<feature type="domain" description="C2H2-type" evidence="14">
    <location>
        <begin position="444"/>
        <end position="471"/>
    </location>
</feature>
<evidence type="ECO:0000256" key="3">
    <source>
        <dbReference type="ARBA" id="ARBA00022723"/>
    </source>
</evidence>
<feature type="compositionally biased region" description="Basic and acidic residues" evidence="13">
    <location>
        <begin position="939"/>
        <end position="959"/>
    </location>
</feature>
<dbReference type="SMART" id="SM00355">
    <property type="entry name" value="ZnF_C2H2"/>
    <property type="match status" value="28"/>
</dbReference>
<feature type="domain" description="C2H2-type" evidence="14">
    <location>
        <begin position="306"/>
        <end position="329"/>
    </location>
</feature>
<feature type="domain" description="C2H2-type" evidence="14">
    <location>
        <begin position="1182"/>
        <end position="1210"/>
    </location>
</feature>
<dbReference type="FunFam" id="3.30.160.60:FF:000151">
    <property type="entry name" value="Zinc finger and SCAN domain-containing 21"/>
    <property type="match status" value="1"/>
</dbReference>
<feature type="domain" description="C2H2-type" evidence="14">
    <location>
        <begin position="388"/>
        <end position="415"/>
    </location>
</feature>
<comment type="subcellular location">
    <subcellularLocation>
        <location evidence="1">Nucleus</location>
    </subcellularLocation>
</comment>
<keyword evidence="6" id="KW-0862">Zinc</keyword>
<comment type="caution">
    <text evidence="15">The sequence shown here is derived from an EMBL/GenBank/DDBJ whole genome shotgun (WGS) entry which is preliminary data.</text>
</comment>
<dbReference type="FunFam" id="3.30.160.60:FF:000303">
    <property type="entry name" value="Zinc finger protein 41"/>
    <property type="match status" value="1"/>
</dbReference>
<keyword evidence="16" id="KW-1185">Reference proteome</keyword>
<feature type="domain" description="C2H2-type" evidence="14">
    <location>
        <begin position="278"/>
        <end position="305"/>
    </location>
</feature>
<dbReference type="EMBL" id="JAWDGP010000620">
    <property type="protein sequence ID" value="KAK3798841.1"/>
    <property type="molecule type" value="Genomic_DNA"/>
</dbReference>
<feature type="domain" description="C2H2-type" evidence="14">
    <location>
        <begin position="1401"/>
        <end position="1428"/>
    </location>
</feature>
<feature type="compositionally biased region" description="Polar residues" evidence="13">
    <location>
        <begin position="921"/>
        <end position="937"/>
    </location>
</feature>
<dbReference type="Gene3D" id="3.30.160.60">
    <property type="entry name" value="Classic Zinc Finger"/>
    <property type="match status" value="20"/>
</dbReference>
<feature type="domain" description="C2H2-type" evidence="14">
    <location>
        <begin position="416"/>
        <end position="443"/>
    </location>
</feature>
<feature type="region of interest" description="Disordered" evidence="13">
    <location>
        <begin position="913"/>
        <end position="975"/>
    </location>
</feature>
<evidence type="ECO:0000256" key="6">
    <source>
        <dbReference type="ARBA" id="ARBA00022833"/>
    </source>
</evidence>
<dbReference type="InterPro" id="IPR013087">
    <property type="entry name" value="Znf_C2H2_type"/>
</dbReference>
<evidence type="ECO:0000256" key="5">
    <source>
        <dbReference type="ARBA" id="ARBA00022771"/>
    </source>
</evidence>
<dbReference type="PROSITE" id="PS50157">
    <property type="entry name" value="ZINC_FINGER_C2H2_2"/>
    <property type="match status" value="23"/>
</dbReference>
<evidence type="ECO:0000256" key="7">
    <source>
        <dbReference type="ARBA" id="ARBA00023015"/>
    </source>
</evidence>
<feature type="domain" description="C2H2-type" evidence="14">
    <location>
        <begin position="20"/>
        <end position="48"/>
    </location>
</feature>
<evidence type="ECO:0000256" key="12">
    <source>
        <dbReference type="PROSITE-ProRule" id="PRU00042"/>
    </source>
</evidence>
<organism evidence="15 16">
    <name type="scientific">Elysia crispata</name>
    <name type="common">lettuce slug</name>
    <dbReference type="NCBI Taxonomy" id="231223"/>
    <lineage>
        <taxon>Eukaryota</taxon>
        <taxon>Metazoa</taxon>
        <taxon>Spiralia</taxon>
        <taxon>Lophotrochozoa</taxon>
        <taxon>Mollusca</taxon>
        <taxon>Gastropoda</taxon>
        <taxon>Heterobranchia</taxon>
        <taxon>Euthyneura</taxon>
        <taxon>Panpulmonata</taxon>
        <taxon>Sacoglossa</taxon>
        <taxon>Placobranchoidea</taxon>
        <taxon>Plakobranchidae</taxon>
        <taxon>Elysia</taxon>
    </lineage>
</organism>
<dbReference type="FunFam" id="3.30.160.60:FF:000004">
    <property type="entry name" value="zinc finger protein 184 isoform X1"/>
    <property type="match status" value="1"/>
</dbReference>
<feature type="domain" description="C2H2-type" evidence="14">
    <location>
        <begin position="1094"/>
        <end position="1121"/>
    </location>
</feature>
<keyword evidence="4" id="KW-0677">Repeat</keyword>
<feature type="domain" description="C2H2-type" evidence="14">
    <location>
        <begin position="78"/>
        <end position="106"/>
    </location>
</feature>
<feature type="compositionally biased region" description="Polar residues" evidence="13">
    <location>
        <begin position="960"/>
        <end position="975"/>
    </location>
</feature>
<sequence>MEQDSDGKGADSSLNQEKIFPCLKCGKGFKRKEHLQGHEERMHGAKSLCSFECRWCGQQFRHKGHWKRHEDLHNSGPLRCLNCAEKFNSGSELKDHYREKHARPKSCLMCKEVFYSKEALMLHVKSCAQSDSKLQVENLDKTVKSKVCPICKISIVNPSNHHLSQLYYEGKKQSVCQKCASAKSIEDNSKVTNGVPFGISCLVCSEHFSSSEQLVFHKVQAHDDKGAIQELLKLSRSLFENSQGPEAKSKDCPICQKHFPCPAKLRIHLNGHLGEKPYSCPTCHKTFRRKDNLKQHQLIHSSKNPYQCPLCSESFRRQSQLRFHRVHAHGEKIHLQELQKRPKTVSTEKKRKTAQSGGCLCHYCGSSFKSKSALKEHESRIHLTRDRLLCDDCGKSFLQYSYLGIHMLNHLGIAPYQCSTCQECFSTSMQLRKHERSHSGELPFQCSTCGRLFREAGLLKMHMRTHTGDRPYVCPFCGKTFGHHSTLRSHKRIHTGDKPYRCDQCGIAFSQRSSLTYHMRSHRGERPYSCHVCGKSYTRMATLNIHLTRHTGQKRIACPLCDFTCDTPKHLRKHAAKAHQGAHVDPLKTQSSDNHHRPGAVYGTLNKDNAVKGKDASHKPDSCIHHPQPATDDGSAKTLAHAVLEVIPSYMNTNTTFAKTSYVNTLSSSGRDHDSSSAMIDTHLAPANGSNATIPTISEKSSDYMVNNYLTNVKPVSCAVDAPPYLNYSLPNIIPPNESLFSAPGMTFYGHEVWNSQPVQNSGSISHTASSQSLAPHTVQFQANTEMCNHSVPSCVRSTTGGPDFSNTVDTVTQNSQNLEAKVPLVMLYEDSYQQIQFGTYGINKTCGNNNESTAHQLSVSNEILYALNHDQTQREAAQMDLTQGSFEHATWRSHLENAPQIVQKEIENNERAVEEKKTVDLSQQNCSSEENTQWNDSCEAKRNESMLDGKDVPSETGHHLSTTEPTGNEDSTRATLESQNLVLEKSKSIESSTVETTTEKVEKIRRSSKKQWTLLLKGCKKSKASITKLKKITKIKRRTVGQGNAKSCYSKKNSNKQQHLQKNRVIKTKHIDQYKEEGWTGKQKEKRNNKGATSCPICGKTFTLAANLPKHMKLHSGERPYICSVCGCSFPRSDYLKNHMRAAHLHSEQVSLSCTQCGETFPSLRLLEEHVDDVHNGMRPFCCNLCNYSCLQLPDLKRHMKAKHLNKDPVLFECAICLAVFHKSVELKIHVTSIHQTSGKETKCNVDTLRGEGHVAIEQKNLEGKSDGDSFECSGGMVSSRNSSCPYKCGHCGQLYQNVSNLNSHMAKKHSGDKRFRCGICQSSYLAAHELGRHMLAHNGQRPFTCEQCGKAFPDWNQLRKHLVVHTDKKPYKCLQCGQAFKHRNTLRTHERIHSGSKPFKCKMCDAAFAQRASLKYHEGTHMGLKPYMCQICGNSYTRATTLNVHMNHHKGLRKLSCRLCEYMCDKPKLLHKHMAKVHPGECLDGQALRGPPSG</sequence>
<dbReference type="GO" id="GO:0005634">
    <property type="term" value="C:nucleus"/>
    <property type="evidence" value="ECO:0007669"/>
    <property type="project" value="UniProtKB-SubCell"/>
</dbReference>
<evidence type="ECO:0000256" key="1">
    <source>
        <dbReference type="ARBA" id="ARBA00004123"/>
    </source>
</evidence>
<feature type="domain" description="C2H2-type" evidence="14">
    <location>
        <begin position="1288"/>
        <end position="1316"/>
    </location>
</feature>
<feature type="domain" description="C2H2-type" evidence="14">
    <location>
        <begin position="1429"/>
        <end position="1456"/>
    </location>
</feature>
<dbReference type="FunFam" id="3.30.160.60:FF:000100">
    <property type="entry name" value="Zinc finger 45-like"/>
    <property type="match status" value="1"/>
</dbReference>
<protein>
    <recommendedName>
        <fullName evidence="11">Zinc finger protein 865</fullName>
    </recommendedName>
</protein>
<feature type="domain" description="C2H2-type" evidence="14">
    <location>
        <begin position="1122"/>
        <end position="1152"/>
    </location>
</feature>
<feature type="domain" description="C2H2-type" evidence="14">
    <location>
        <begin position="250"/>
        <end position="277"/>
    </location>
</feature>
<feature type="domain" description="C2H2-type" evidence="14">
    <location>
        <begin position="1317"/>
        <end position="1344"/>
    </location>
</feature>
<dbReference type="GO" id="GO:0000977">
    <property type="term" value="F:RNA polymerase II transcription regulatory region sequence-specific DNA binding"/>
    <property type="evidence" value="ECO:0007669"/>
    <property type="project" value="TreeGrafter"/>
</dbReference>
<evidence type="ECO:0000313" key="15">
    <source>
        <dbReference type="EMBL" id="KAK3798841.1"/>
    </source>
</evidence>
<dbReference type="SUPFAM" id="SSF57667">
    <property type="entry name" value="beta-beta-alpha zinc fingers"/>
    <property type="match status" value="13"/>
</dbReference>
<dbReference type="PROSITE" id="PS00028">
    <property type="entry name" value="ZINC_FINGER_C2H2_1"/>
    <property type="match status" value="27"/>
</dbReference>
<feature type="domain" description="C2H2-type" evidence="14">
    <location>
        <begin position="472"/>
        <end position="499"/>
    </location>
</feature>
<dbReference type="FunFam" id="3.30.160.60:FF:000075">
    <property type="entry name" value="Putative zinc finger protein 536"/>
    <property type="match status" value="1"/>
</dbReference>
<evidence type="ECO:0000259" key="14">
    <source>
        <dbReference type="PROSITE" id="PS50157"/>
    </source>
</evidence>
<name>A0AAE1E946_9GAST</name>
<keyword evidence="10" id="KW-0539">Nucleus</keyword>
<dbReference type="PANTHER" id="PTHR24379:SF121">
    <property type="entry name" value="C2H2-TYPE DOMAIN-CONTAINING PROTEIN"/>
    <property type="match status" value="1"/>
</dbReference>
<keyword evidence="3" id="KW-0479">Metal-binding</keyword>
<feature type="domain" description="C2H2-type" evidence="14">
    <location>
        <begin position="51"/>
        <end position="73"/>
    </location>
</feature>
<dbReference type="GO" id="GO:0000981">
    <property type="term" value="F:DNA-binding transcription factor activity, RNA polymerase II-specific"/>
    <property type="evidence" value="ECO:0007669"/>
    <property type="project" value="TreeGrafter"/>
</dbReference>
<dbReference type="FunFam" id="3.30.160.60:FF:003288">
    <property type="entry name" value="Uncharacterized protein"/>
    <property type="match status" value="1"/>
</dbReference>
<evidence type="ECO:0000313" key="16">
    <source>
        <dbReference type="Proteomes" id="UP001283361"/>
    </source>
</evidence>
<feature type="domain" description="C2H2-type" evidence="14">
    <location>
        <begin position="1373"/>
        <end position="1400"/>
    </location>
</feature>
<gene>
    <name evidence="15" type="ORF">RRG08_007198</name>
</gene>
<keyword evidence="5 12" id="KW-0863">Zinc-finger</keyword>
<evidence type="ECO:0000256" key="9">
    <source>
        <dbReference type="ARBA" id="ARBA00023163"/>
    </source>
</evidence>
<feature type="domain" description="C2H2-type" evidence="14">
    <location>
        <begin position="359"/>
        <end position="387"/>
    </location>
</feature>
<dbReference type="PANTHER" id="PTHR24379">
    <property type="entry name" value="KRAB AND ZINC FINGER DOMAIN-CONTAINING"/>
    <property type="match status" value="1"/>
</dbReference>
<evidence type="ECO:0000256" key="13">
    <source>
        <dbReference type="SAM" id="MobiDB-lite"/>
    </source>
</evidence>
<keyword evidence="8" id="KW-0238">DNA-binding</keyword>
<evidence type="ECO:0000256" key="11">
    <source>
        <dbReference type="ARBA" id="ARBA00068876"/>
    </source>
</evidence>
<feature type="domain" description="C2H2-type" evidence="14">
    <location>
        <begin position="500"/>
        <end position="527"/>
    </location>
</feature>
<dbReference type="Proteomes" id="UP001283361">
    <property type="component" value="Unassembled WGS sequence"/>
</dbReference>
<proteinExistence type="inferred from homology"/>
<feature type="domain" description="C2H2-type" evidence="14">
    <location>
        <begin position="1153"/>
        <end position="1181"/>
    </location>
</feature>
<feature type="region of interest" description="Disordered" evidence="13">
    <location>
        <begin position="576"/>
        <end position="635"/>
    </location>
</feature>